<sequence>MPENTELYDSSDKTKENVQELNTPNDVNLKIRNLRGIEGNGIMVETEDKDNIEALLASEKHKRAGLSVGFPQNINPRVIIYDVPVMDDRLMKAIIDQNTNEEEGQKIQQQIKISFKAGAKYKNSHSIVLDASKEVRDIILKKSRLFIGWISCNMVAISKTISQ</sequence>
<evidence type="ECO:0000313" key="2">
    <source>
        <dbReference type="Proteomes" id="UP001432146"/>
    </source>
</evidence>
<protein>
    <submittedName>
        <fullName evidence="1">Uncharacterized protein</fullName>
    </submittedName>
</protein>
<comment type="caution">
    <text evidence="1">The sequence shown here is derived from an EMBL/GenBank/DDBJ whole genome shotgun (WGS) entry which is preliminary data.</text>
</comment>
<organism evidence="1 2">
    <name type="scientific">Tetragonisca angustula</name>
    <dbReference type="NCBI Taxonomy" id="166442"/>
    <lineage>
        <taxon>Eukaryota</taxon>
        <taxon>Metazoa</taxon>
        <taxon>Ecdysozoa</taxon>
        <taxon>Arthropoda</taxon>
        <taxon>Hexapoda</taxon>
        <taxon>Insecta</taxon>
        <taxon>Pterygota</taxon>
        <taxon>Neoptera</taxon>
        <taxon>Endopterygota</taxon>
        <taxon>Hymenoptera</taxon>
        <taxon>Apocrita</taxon>
        <taxon>Aculeata</taxon>
        <taxon>Apoidea</taxon>
        <taxon>Anthophila</taxon>
        <taxon>Apidae</taxon>
        <taxon>Tetragonisca</taxon>
    </lineage>
</organism>
<keyword evidence="2" id="KW-1185">Reference proteome</keyword>
<accession>A0AAW0ZDC9</accession>
<gene>
    <name evidence="1" type="ORF">QLX08_010200</name>
</gene>
<reference evidence="1 2" key="1">
    <citation type="submission" date="2024-05" db="EMBL/GenBank/DDBJ databases">
        <title>The nuclear and mitochondrial genome assemblies of Tetragonisca angustula (Apidae: Meliponini), a tiny yet remarkable pollinator in the Neotropics.</title>
        <authorList>
            <person name="Ferrari R."/>
            <person name="Ricardo P.C."/>
            <person name="Dias F.C."/>
            <person name="Araujo N.S."/>
            <person name="Soares D.O."/>
            <person name="Zhou Q.-S."/>
            <person name="Zhu C.-D."/>
            <person name="Coutinho L."/>
            <person name="Airas M.C."/>
            <person name="Batista T.M."/>
        </authorList>
    </citation>
    <scope>NUCLEOTIDE SEQUENCE [LARGE SCALE GENOMIC DNA]</scope>
    <source>
        <strain evidence="1">ASF017062</strain>
        <tissue evidence="1">Abdomen</tissue>
    </source>
</reference>
<name>A0AAW0ZDC9_9HYME</name>
<dbReference type="EMBL" id="JAWNGG020000257">
    <property type="protein sequence ID" value="KAK9295499.1"/>
    <property type="molecule type" value="Genomic_DNA"/>
</dbReference>
<proteinExistence type="predicted"/>
<evidence type="ECO:0000313" key="1">
    <source>
        <dbReference type="EMBL" id="KAK9295499.1"/>
    </source>
</evidence>
<dbReference type="Proteomes" id="UP001432146">
    <property type="component" value="Unassembled WGS sequence"/>
</dbReference>
<dbReference type="AlphaFoldDB" id="A0AAW0ZDC9"/>